<dbReference type="SUPFAM" id="SSF158472">
    <property type="entry name" value="HAMP domain-like"/>
    <property type="match status" value="1"/>
</dbReference>
<dbReference type="Gene3D" id="3.30.565.10">
    <property type="entry name" value="Histidine kinase-like ATPase, C-terminal domain"/>
    <property type="match status" value="1"/>
</dbReference>
<keyword evidence="4" id="KW-0808">Transferase</keyword>
<name>A0A9X2MK28_9BACL</name>
<dbReference type="GO" id="GO:0000155">
    <property type="term" value="F:phosphorelay sensor kinase activity"/>
    <property type="evidence" value="ECO:0007669"/>
    <property type="project" value="InterPro"/>
</dbReference>
<accession>A0A9X2MK28</accession>
<feature type="transmembrane region" description="Helical" evidence="7">
    <location>
        <begin position="16"/>
        <end position="37"/>
    </location>
</feature>
<dbReference type="GO" id="GO:0005886">
    <property type="term" value="C:plasma membrane"/>
    <property type="evidence" value="ECO:0007669"/>
    <property type="project" value="UniProtKB-SubCell"/>
</dbReference>
<evidence type="ECO:0000256" key="6">
    <source>
        <dbReference type="ARBA" id="ARBA00023136"/>
    </source>
</evidence>
<evidence type="ECO:0000313" key="10">
    <source>
        <dbReference type="Proteomes" id="UP001141950"/>
    </source>
</evidence>
<evidence type="ECO:0000256" key="1">
    <source>
        <dbReference type="ARBA" id="ARBA00004651"/>
    </source>
</evidence>
<dbReference type="Pfam" id="PF02518">
    <property type="entry name" value="HATPase_c"/>
    <property type="match status" value="1"/>
</dbReference>
<dbReference type="EMBL" id="JANIPJ010000003">
    <property type="protein sequence ID" value="MCR2803323.1"/>
    <property type="molecule type" value="Genomic_DNA"/>
</dbReference>
<proteinExistence type="predicted"/>
<evidence type="ECO:0000259" key="8">
    <source>
        <dbReference type="PROSITE" id="PS50885"/>
    </source>
</evidence>
<keyword evidence="7" id="KW-0812">Transmembrane</keyword>
<dbReference type="PANTHER" id="PTHR34220:SF7">
    <property type="entry name" value="SENSOR HISTIDINE KINASE YPDA"/>
    <property type="match status" value="1"/>
</dbReference>
<protein>
    <submittedName>
        <fullName evidence="9">Sensor histidine kinase</fullName>
    </submittedName>
</protein>
<sequence>MRKFRFNDIRLRDKLLIMYVLSVFIPIVLTNVIFYQVTTTNIKNQKIRDANITLEKTKNELQTLFDELVGISYHFYLDSGFNDIIDREYGSAIDYIEAYEAYLRGALSIYSQTYASVGKLTVYTSNPTILTSGNIERISDEVKEEGWFRMLGESTTRYPYLYHDGASFSMLQALNHYDPASENIHILKIDLNMVEMSALFRHSAFDGELYLIGPDETITYSTNEGADWRSERLTMEAMPAQADIITFRQPLSNGEYMKDWTMQGVMNEKIVMEEVYKSRSFVLYLALINFVLPTLIIALISQSLHKRLVGILKQMKKVKGGTFEPIPKAESRDEIGQLTMEFNRMTNRIRSLIDDVYIADIEKKDLELKRKQTQLRALHSQINPHFLFNALETIRMRSLMKGEKETAKIILDMAKIFRKSISWGRDWVPIRDEIELIVCFLEIQKYRFGDKLEYIIHVDEALRDFTIPKMTFLPFVENASIHGIEKSAGSGLITIDIRQSGETLVFSLVDNGIGMDEEKLEDILRYLQQEEESGRENVGMKNAYSRLRMCYKEEFRFKLESEPGSGTKVEIRLPMIY</sequence>
<evidence type="ECO:0000256" key="4">
    <source>
        <dbReference type="ARBA" id="ARBA00022679"/>
    </source>
</evidence>
<feature type="transmembrane region" description="Helical" evidence="7">
    <location>
        <begin position="281"/>
        <end position="300"/>
    </location>
</feature>
<keyword evidence="10" id="KW-1185">Reference proteome</keyword>
<dbReference type="InterPro" id="IPR003660">
    <property type="entry name" value="HAMP_dom"/>
</dbReference>
<dbReference type="SUPFAM" id="SSF55874">
    <property type="entry name" value="ATPase domain of HSP90 chaperone/DNA topoisomerase II/histidine kinase"/>
    <property type="match status" value="1"/>
</dbReference>
<evidence type="ECO:0000256" key="2">
    <source>
        <dbReference type="ARBA" id="ARBA00022475"/>
    </source>
</evidence>
<dbReference type="InterPro" id="IPR010559">
    <property type="entry name" value="Sig_transdc_His_kin_internal"/>
</dbReference>
<evidence type="ECO:0000256" key="3">
    <source>
        <dbReference type="ARBA" id="ARBA00022553"/>
    </source>
</evidence>
<gene>
    <name evidence="9" type="ORF">NQZ67_05445</name>
</gene>
<keyword evidence="2" id="KW-1003">Cell membrane</keyword>
<organism evidence="9 10">
    <name type="scientific">Paenibacillus soyae</name>
    <dbReference type="NCBI Taxonomy" id="2969249"/>
    <lineage>
        <taxon>Bacteria</taxon>
        <taxon>Bacillati</taxon>
        <taxon>Bacillota</taxon>
        <taxon>Bacilli</taxon>
        <taxon>Bacillales</taxon>
        <taxon>Paenibacillaceae</taxon>
        <taxon>Paenibacillus</taxon>
    </lineage>
</organism>
<evidence type="ECO:0000256" key="5">
    <source>
        <dbReference type="ARBA" id="ARBA00022777"/>
    </source>
</evidence>
<dbReference type="InterPro" id="IPR003594">
    <property type="entry name" value="HATPase_dom"/>
</dbReference>
<comment type="subcellular location">
    <subcellularLocation>
        <location evidence="1">Cell membrane</location>
        <topology evidence="1">Multi-pass membrane protein</topology>
    </subcellularLocation>
</comment>
<dbReference type="PROSITE" id="PS50885">
    <property type="entry name" value="HAMP"/>
    <property type="match status" value="1"/>
</dbReference>
<dbReference type="Pfam" id="PF06580">
    <property type="entry name" value="His_kinase"/>
    <property type="match status" value="1"/>
</dbReference>
<dbReference type="Pfam" id="PF00672">
    <property type="entry name" value="HAMP"/>
    <property type="match status" value="1"/>
</dbReference>
<dbReference type="InterPro" id="IPR050640">
    <property type="entry name" value="Bact_2-comp_sensor_kinase"/>
</dbReference>
<comment type="caution">
    <text evidence="9">The sequence shown here is derived from an EMBL/GenBank/DDBJ whole genome shotgun (WGS) entry which is preliminary data.</text>
</comment>
<evidence type="ECO:0000256" key="7">
    <source>
        <dbReference type="SAM" id="Phobius"/>
    </source>
</evidence>
<keyword evidence="6 7" id="KW-0472">Membrane</keyword>
<dbReference type="RefSeq" id="WP_257443510.1">
    <property type="nucleotide sequence ID" value="NZ_JANIPJ010000003.1"/>
</dbReference>
<dbReference type="Gene3D" id="6.10.340.10">
    <property type="match status" value="1"/>
</dbReference>
<feature type="domain" description="HAMP" evidence="8">
    <location>
        <begin position="302"/>
        <end position="354"/>
    </location>
</feature>
<dbReference type="Proteomes" id="UP001141950">
    <property type="component" value="Unassembled WGS sequence"/>
</dbReference>
<dbReference type="InterPro" id="IPR036890">
    <property type="entry name" value="HATPase_C_sf"/>
</dbReference>
<keyword evidence="5 9" id="KW-0418">Kinase</keyword>
<keyword evidence="7" id="KW-1133">Transmembrane helix</keyword>
<dbReference type="AlphaFoldDB" id="A0A9X2MK28"/>
<evidence type="ECO:0000313" key="9">
    <source>
        <dbReference type="EMBL" id="MCR2803323.1"/>
    </source>
</evidence>
<reference evidence="9" key="1">
    <citation type="submission" date="2022-08" db="EMBL/GenBank/DDBJ databases">
        <title>The genomic sequence of strain Paenibacillus sp. SCIV0701.</title>
        <authorList>
            <person name="Zhao H."/>
        </authorList>
    </citation>
    <scope>NUCLEOTIDE SEQUENCE</scope>
    <source>
        <strain evidence="9">SCIV0701</strain>
    </source>
</reference>
<dbReference type="SMART" id="SM00304">
    <property type="entry name" value="HAMP"/>
    <property type="match status" value="1"/>
</dbReference>
<keyword evidence="3" id="KW-0597">Phosphoprotein</keyword>
<dbReference type="CDD" id="cd06225">
    <property type="entry name" value="HAMP"/>
    <property type="match status" value="1"/>
</dbReference>
<dbReference type="PANTHER" id="PTHR34220">
    <property type="entry name" value="SENSOR HISTIDINE KINASE YPDA"/>
    <property type="match status" value="1"/>
</dbReference>